<evidence type="ECO:0008006" key="4">
    <source>
        <dbReference type="Google" id="ProtNLM"/>
    </source>
</evidence>
<sequence>MTEPLDPIGPLSKILTERGPLVEDDIAEYLREAGVADPARILRRLRLEIDLPAGQLIDGRWAWLPAVLAGRVFTRRVTEPEVSFDLLNITPDLAPIAALCDSAPYQRLADGSAVHYVMRGDDRLLCQLDIPADVVDAGGVLALAAGTFEALGVDDGDLIGLRLGDVGLVVERVSSATETTAGAQLTALLGTQPERVDALVWAVCLANPTLFTKPTAPLSELVAEHGLTQRGVWLVPPDFNFTRWVFTRECEQRAQRHRLADDDALTLTTLLRLHRLMVMRQLHESRPDTATVESAVIEFGDIMDDFGHAVGDPVIAELLAAETVQYGRLGAGGLRLLADALAPRVPPSARVACQWLRAVALEREGDVAGFERELLAAEAMDGQWPLPLLDLAGIASDRGDAETGLALLRRAGAPADHPLACLLQLHRVAPRTDLGRNAPCWCGSGRKYKTCHLRGLPLRDRVGWLYHKAIQHVLFGDWTDLRHAVAWERCRSTILDDDDAFNAALADPLVIDTVLFEGGAFDEFLTVRGALLPEDEWALAQQWSLAERSVFEIEHLHHDRSATARDVRTGDRHEVGVRMMSLPLQPGQLVCARVATDGAGLQFFALEPISPQQRDPLTALLAFGADPVELVAQLSGGAETSDRESGRTPGGEGDGAGSL</sequence>
<evidence type="ECO:0000256" key="1">
    <source>
        <dbReference type="SAM" id="MobiDB-lite"/>
    </source>
</evidence>
<evidence type="ECO:0000313" key="2">
    <source>
        <dbReference type="EMBL" id="ORW08785.1"/>
    </source>
</evidence>
<dbReference type="RefSeq" id="WP_165759251.1">
    <property type="nucleotide sequence ID" value="NZ_JACKVG010000031.1"/>
</dbReference>
<accession>A0A1X1YCJ8</accession>
<dbReference type="EMBL" id="LQPG01000033">
    <property type="protein sequence ID" value="ORW08785.1"/>
    <property type="molecule type" value="Genomic_DNA"/>
</dbReference>
<dbReference type="SUPFAM" id="SSF103642">
    <property type="entry name" value="Sec-C motif"/>
    <property type="match status" value="1"/>
</dbReference>
<comment type="caution">
    <text evidence="2">The sequence shown here is derived from an EMBL/GenBank/DDBJ whole genome shotgun (WGS) entry which is preliminary data.</text>
</comment>
<dbReference type="Gene3D" id="3.10.450.50">
    <property type="match status" value="1"/>
</dbReference>
<dbReference type="InterPro" id="IPR004027">
    <property type="entry name" value="SEC_C_motif"/>
</dbReference>
<reference evidence="2 3" key="1">
    <citation type="submission" date="2016-01" db="EMBL/GenBank/DDBJ databases">
        <title>The new phylogeny of the genus Mycobacterium.</title>
        <authorList>
            <person name="Tarcisio F."/>
            <person name="Conor M."/>
            <person name="Antonella G."/>
            <person name="Elisabetta G."/>
            <person name="Giulia F.S."/>
            <person name="Sara T."/>
            <person name="Anna F."/>
            <person name="Clotilde B."/>
            <person name="Roberto B."/>
            <person name="Veronica D.S."/>
            <person name="Fabio R."/>
            <person name="Monica P."/>
            <person name="Olivier J."/>
            <person name="Enrico T."/>
            <person name="Nicola S."/>
        </authorList>
    </citation>
    <scope>NUCLEOTIDE SEQUENCE [LARGE SCALE GENOMIC DNA]</scope>
    <source>
        <strain evidence="2 3">DSM 45394</strain>
    </source>
</reference>
<dbReference type="Proteomes" id="UP000193866">
    <property type="component" value="Unassembled WGS sequence"/>
</dbReference>
<name>A0A1X1YCJ8_9MYCO</name>
<dbReference type="Pfam" id="PF02810">
    <property type="entry name" value="SEC-C"/>
    <property type="match status" value="1"/>
</dbReference>
<proteinExistence type="predicted"/>
<organism evidence="2 3">
    <name type="scientific">Mycolicibacter longobardus</name>
    <dbReference type="NCBI Taxonomy" id="1108812"/>
    <lineage>
        <taxon>Bacteria</taxon>
        <taxon>Bacillati</taxon>
        <taxon>Actinomycetota</taxon>
        <taxon>Actinomycetes</taxon>
        <taxon>Mycobacteriales</taxon>
        <taxon>Mycobacteriaceae</taxon>
        <taxon>Mycolicibacter</taxon>
    </lineage>
</organism>
<feature type="region of interest" description="Disordered" evidence="1">
    <location>
        <begin position="634"/>
        <end position="659"/>
    </location>
</feature>
<feature type="compositionally biased region" description="Gly residues" evidence="1">
    <location>
        <begin position="648"/>
        <end position="659"/>
    </location>
</feature>
<dbReference type="STRING" id="1108812.AWC16_18340"/>
<protein>
    <recommendedName>
        <fullName evidence="4">Zinc-binding protein</fullName>
    </recommendedName>
</protein>
<evidence type="ECO:0000313" key="3">
    <source>
        <dbReference type="Proteomes" id="UP000193866"/>
    </source>
</evidence>
<keyword evidence="3" id="KW-1185">Reference proteome</keyword>
<gene>
    <name evidence="2" type="ORF">AWC16_18340</name>
</gene>
<dbReference type="AlphaFoldDB" id="A0A1X1YCJ8"/>